<dbReference type="AlphaFoldDB" id="A6DQ89"/>
<dbReference type="InterPro" id="IPR011604">
    <property type="entry name" value="PDDEXK-like_dom_sf"/>
</dbReference>
<dbReference type="STRING" id="313628.LNTAR_16373"/>
<dbReference type="InterPro" id="IPR038726">
    <property type="entry name" value="PDDEXK_AddAB-type"/>
</dbReference>
<dbReference type="SUPFAM" id="SSF52980">
    <property type="entry name" value="Restriction endonuclease-like"/>
    <property type="match status" value="1"/>
</dbReference>
<sequence>MNTELNFAELRKDPHWSFSALNSILNICSMQYAFGRIYKEIPEFVPMNLVFGKAFHRGASYLYNLHKDMQEPEENELNDFFAHALQTEVNDSRFDVPLAEGKEIDDYILKGQEMLQALAENLDPDDEVVDTDVPFRVNLPGSKPLIGEFDAVVENKGRIIIVDFKTSASKWPAIKCHKDLQATAYLYALRQGIDSRESLFRYDVITKAKTPTVTRYMTNRTQTDFNRFIQLVHMADRVVEQEMYYPHETSFACGGCQYSGACTSWQTCQAGKAQQVA</sequence>
<dbReference type="EMBL" id="ABCK01000019">
    <property type="protein sequence ID" value="EDM26140.1"/>
    <property type="molecule type" value="Genomic_DNA"/>
</dbReference>
<feature type="domain" description="PD-(D/E)XK endonuclease-like" evidence="1">
    <location>
        <begin position="15"/>
        <end position="262"/>
    </location>
</feature>
<dbReference type="Proteomes" id="UP000004947">
    <property type="component" value="Unassembled WGS sequence"/>
</dbReference>
<evidence type="ECO:0000313" key="2">
    <source>
        <dbReference type="EMBL" id="EDM26140.1"/>
    </source>
</evidence>
<evidence type="ECO:0000313" key="3">
    <source>
        <dbReference type="Proteomes" id="UP000004947"/>
    </source>
</evidence>
<keyword evidence="3" id="KW-1185">Reference proteome</keyword>
<dbReference type="InterPro" id="IPR011335">
    <property type="entry name" value="Restrct_endonuc-II-like"/>
</dbReference>
<dbReference type="Pfam" id="PF12705">
    <property type="entry name" value="PDDEXK_1"/>
    <property type="match status" value="1"/>
</dbReference>
<name>A6DQ89_9BACT</name>
<gene>
    <name evidence="2" type="ORF">LNTAR_16373</name>
</gene>
<protein>
    <recommendedName>
        <fullName evidence="1">PD-(D/E)XK endonuclease-like domain-containing protein</fullName>
    </recommendedName>
</protein>
<dbReference type="Gene3D" id="3.90.320.10">
    <property type="match status" value="1"/>
</dbReference>
<dbReference type="RefSeq" id="WP_007280018.1">
    <property type="nucleotide sequence ID" value="NZ_ABCK01000019.1"/>
</dbReference>
<evidence type="ECO:0000259" key="1">
    <source>
        <dbReference type="Pfam" id="PF12705"/>
    </source>
</evidence>
<comment type="caution">
    <text evidence="2">The sequence shown here is derived from an EMBL/GenBank/DDBJ whole genome shotgun (WGS) entry which is preliminary data.</text>
</comment>
<reference evidence="2 3" key="1">
    <citation type="journal article" date="2010" name="J. Bacteriol.">
        <title>Genome sequence of Lentisphaera araneosa HTCC2155T, the type species of the order Lentisphaerales in the phylum Lentisphaerae.</title>
        <authorList>
            <person name="Thrash J.C."/>
            <person name="Cho J.C."/>
            <person name="Vergin K.L."/>
            <person name="Morris R.M."/>
            <person name="Giovannoni S.J."/>
        </authorList>
    </citation>
    <scope>NUCLEOTIDE SEQUENCE [LARGE SCALE GENOMIC DNA]</scope>
    <source>
        <strain evidence="2 3">HTCC2155</strain>
    </source>
</reference>
<organism evidence="2 3">
    <name type="scientific">Lentisphaera araneosa HTCC2155</name>
    <dbReference type="NCBI Taxonomy" id="313628"/>
    <lineage>
        <taxon>Bacteria</taxon>
        <taxon>Pseudomonadati</taxon>
        <taxon>Lentisphaerota</taxon>
        <taxon>Lentisphaeria</taxon>
        <taxon>Lentisphaerales</taxon>
        <taxon>Lentisphaeraceae</taxon>
        <taxon>Lentisphaera</taxon>
    </lineage>
</organism>
<dbReference type="OrthoDB" id="5414526at2"/>
<dbReference type="eggNOG" id="COG2887">
    <property type="taxonomic scope" value="Bacteria"/>
</dbReference>
<accession>A6DQ89</accession>
<proteinExistence type="predicted"/>